<protein>
    <submittedName>
        <fullName evidence="2">Uncharacterized protein</fullName>
    </submittedName>
</protein>
<organism evidence="2 3">
    <name type="scientific">Fragilariopsis cylindrus CCMP1102</name>
    <dbReference type="NCBI Taxonomy" id="635003"/>
    <lineage>
        <taxon>Eukaryota</taxon>
        <taxon>Sar</taxon>
        <taxon>Stramenopiles</taxon>
        <taxon>Ochrophyta</taxon>
        <taxon>Bacillariophyta</taxon>
        <taxon>Bacillariophyceae</taxon>
        <taxon>Bacillariophycidae</taxon>
        <taxon>Bacillariales</taxon>
        <taxon>Bacillariaceae</taxon>
        <taxon>Fragilariopsis</taxon>
    </lineage>
</organism>
<name>A0A1E7EVZ5_9STRA</name>
<evidence type="ECO:0000256" key="1">
    <source>
        <dbReference type="SAM" id="MobiDB-lite"/>
    </source>
</evidence>
<feature type="compositionally biased region" description="Acidic residues" evidence="1">
    <location>
        <begin position="265"/>
        <end position="278"/>
    </location>
</feature>
<dbReference type="Proteomes" id="UP000095751">
    <property type="component" value="Unassembled WGS sequence"/>
</dbReference>
<feature type="region of interest" description="Disordered" evidence="1">
    <location>
        <begin position="241"/>
        <end position="304"/>
    </location>
</feature>
<dbReference type="OrthoDB" id="53152at2759"/>
<dbReference type="KEGG" id="fcy:FRACYDRAFT_247752"/>
<proteinExistence type="predicted"/>
<dbReference type="EMBL" id="KV784373">
    <property type="protein sequence ID" value="OEU10141.1"/>
    <property type="molecule type" value="Genomic_DNA"/>
</dbReference>
<accession>A0A1E7EVZ5</accession>
<evidence type="ECO:0000313" key="3">
    <source>
        <dbReference type="Proteomes" id="UP000095751"/>
    </source>
</evidence>
<keyword evidence="3" id="KW-1185">Reference proteome</keyword>
<dbReference type="AlphaFoldDB" id="A0A1E7EVZ5"/>
<gene>
    <name evidence="2" type="ORF">FRACYDRAFT_247752</name>
</gene>
<dbReference type="InParanoid" id="A0A1E7EVZ5"/>
<evidence type="ECO:0000313" key="2">
    <source>
        <dbReference type="EMBL" id="OEU10141.1"/>
    </source>
</evidence>
<sequence>MVVVDNFKFQIVSTEDDNKTPFKEWESKTNLETYVEVEPDAEYFLSVEMVQLSSTSLYCEYYVDGKSLGYFDAVPANRNLGHIIRGIFSRSNSTVTTMKALKFVKASFHSSNKEDRVGFGSEIGAGMGVIEMKVYQAIENGYKATGNEKSFASSFTTSSIDIEDGAFVTMKKNVRTGEGNKSVVTKTSNMNGVQMTYLKGPQLYTIPLHYCATLGLISVGILPKPPAWDYQRMIRPSKLTADEKQRVEKGITNVSQNERGKDVLELNDSDDSDNDDSDSDTKEDKSQQQRQQQKSKKLKLEHSG</sequence>
<reference evidence="2 3" key="1">
    <citation type="submission" date="2016-09" db="EMBL/GenBank/DDBJ databases">
        <title>Extensive genetic diversity and differential bi-allelic expression allows diatom success in the polar Southern Ocean.</title>
        <authorList>
            <consortium name="DOE Joint Genome Institute"/>
            <person name="Mock T."/>
            <person name="Otillar R.P."/>
            <person name="Strauss J."/>
            <person name="Dupont C."/>
            <person name="Frickenhaus S."/>
            <person name="Maumus F."/>
            <person name="Mcmullan M."/>
            <person name="Sanges R."/>
            <person name="Schmutz J."/>
            <person name="Toseland A."/>
            <person name="Valas R."/>
            <person name="Veluchamy A."/>
            <person name="Ward B.J."/>
            <person name="Allen A."/>
            <person name="Barry K."/>
            <person name="Falciatore A."/>
            <person name="Ferrante M."/>
            <person name="Fortunato A.E."/>
            <person name="Gloeckner G."/>
            <person name="Gruber A."/>
            <person name="Hipkin R."/>
            <person name="Janech M."/>
            <person name="Kroth P."/>
            <person name="Leese F."/>
            <person name="Lindquist E."/>
            <person name="Lyon B.R."/>
            <person name="Martin J."/>
            <person name="Mayer C."/>
            <person name="Parker M."/>
            <person name="Quesneville H."/>
            <person name="Raymond J."/>
            <person name="Uhlig C."/>
            <person name="Valentin K.U."/>
            <person name="Worden A.Z."/>
            <person name="Armbrust E.V."/>
            <person name="Bowler C."/>
            <person name="Green B."/>
            <person name="Moulton V."/>
            <person name="Van Oosterhout C."/>
            <person name="Grigoriev I."/>
        </authorList>
    </citation>
    <scope>NUCLEOTIDE SEQUENCE [LARGE SCALE GENOMIC DNA]</scope>
    <source>
        <strain evidence="2 3">CCMP1102</strain>
    </source>
</reference>